<feature type="domain" description="Siroheme synthase central" evidence="14">
    <location>
        <begin position="169"/>
        <end position="192"/>
    </location>
</feature>
<name>A0A2R6NE70_9APHY</name>
<dbReference type="InterPro" id="IPR006366">
    <property type="entry name" value="CobA/CysG_C"/>
</dbReference>
<dbReference type="Pfam" id="PF14824">
    <property type="entry name" value="Sirohm_synth_M"/>
    <property type="match status" value="1"/>
</dbReference>
<dbReference type="InterPro" id="IPR028162">
    <property type="entry name" value="Met8_C"/>
</dbReference>
<dbReference type="EMBL" id="MLYV02001342">
    <property type="protein sequence ID" value="PSR70631.1"/>
    <property type="molecule type" value="Genomic_DNA"/>
</dbReference>
<evidence type="ECO:0000313" key="15">
    <source>
        <dbReference type="EMBL" id="PSR70631.1"/>
    </source>
</evidence>
<dbReference type="GO" id="GO:0043115">
    <property type="term" value="F:precorrin-2 dehydrogenase activity"/>
    <property type="evidence" value="ECO:0007669"/>
    <property type="project" value="UniProtKB-EC"/>
</dbReference>
<dbReference type="GO" id="GO:0032259">
    <property type="term" value="P:methylation"/>
    <property type="evidence" value="ECO:0007669"/>
    <property type="project" value="UniProtKB-KW"/>
</dbReference>
<dbReference type="AlphaFoldDB" id="A0A2R6NE70"/>
<evidence type="ECO:0000259" key="14">
    <source>
        <dbReference type="Pfam" id="PF14824"/>
    </source>
</evidence>
<dbReference type="InterPro" id="IPR035996">
    <property type="entry name" value="4pyrrol_Methylase_sf"/>
</dbReference>
<dbReference type="Pfam" id="PF00590">
    <property type="entry name" value="TP_methylase"/>
    <property type="match status" value="1"/>
</dbReference>
<dbReference type="InterPro" id="IPR014777">
    <property type="entry name" value="4pyrrole_Mease_sub1"/>
</dbReference>
<dbReference type="SUPFAM" id="SSF75615">
    <property type="entry name" value="Siroheme synthase middle domains-like"/>
    <property type="match status" value="1"/>
</dbReference>
<organism evidence="15 16">
    <name type="scientific">Hermanssonia centrifuga</name>
    <dbReference type="NCBI Taxonomy" id="98765"/>
    <lineage>
        <taxon>Eukaryota</taxon>
        <taxon>Fungi</taxon>
        <taxon>Dikarya</taxon>
        <taxon>Basidiomycota</taxon>
        <taxon>Agaricomycotina</taxon>
        <taxon>Agaricomycetes</taxon>
        <taxon>Polyporales</taxon>
        <taxon>Meruliaceae</taxon>
        <taxon>Hermanssonia</taxon>
    </lineage>
</organism>
<proteinExistence type="inferred from homology"/>
<dbReference type="SUPFAM" id="SSF53790">
    <property type="entry name" value="Tetrapyrrole methylase"/>
    <property type="match status" value="1"/>
</dbReference>
<protein>
    <recommendedName>
        <fullName evidence="1">precorrin-2 dehydrogenase</fullName>
        <ecNumber evidence="1">1.3.1.76</ecNumber>
    </recommendedName>
</protein>
<reference evidence="15 16" key="1">
    <citation type="submission" date="2018-02" db="EMBL/GenBank/DDBJ databases">
        <title>Genome sequence of the basidiomycete white-rot fungus Phlebia centrifuga.</title>
        <authorList>
            <person name="Granchi Z."/>
            <person name="Peng M."/>
            <person name="de Vries R.P."/>
            <person name="Hilden K."/>
            <person name="Makela M.R."/>
            <person name="Grigoriev I."/>
            <person name="Riley R."/>
        </authorList>
    </citation>
    <scope>NUCLEOTIDE SEQUENCE [LARGE SCALE GENOMIC DNA]</scope>
    <source>
        <strain evidence="15 16">FBCC195</strain>
    </source>
</reference>
<dbReference type="Gene3D" id="3.30.950.10">
    <property type="entry name" value="Methyltransferase, Cobalt-precorrin-4 Transmethylase, Domain 2"/>
    <property type="match status" value="1"/>
</dbReference>
<evidence type="ECO:0000256" key="8">
    <source>
        <dbReference type="ARBA" id="ARBA00023244"/>
    </source>
</evidence>
<evidence type="ECO:0000256" key="6">
    <source>
        <dbReference type="ARBA" id="ARBA00023002"/>
    </source>
</evidence>
<feature type="domain" description="Siroheme biosynthesis protein Met8 C-terminal" evidence="13">
    <location>
        <begin position="248"/>
        <end position="285"/>
    </location>
</feature>
<evidence type="ECO:0000256" key="7">
    <source>
        <dbReference type="ARBA" id="ARBA00023027"/>
    </source>
</evidence>
<evidence type="ECO:0000256" key="1">
    <source>
        <dbReference type="ARBA" id="ARBA00012400"/>
    </source>
</evidence>
<dbReference type="Proteomes" id="UP000186601">
    <property type="component" value="Unassembled WGS sequence"/>
</dbReference>
<evidence type="ECO:0000256" key="2">
    <source>
        <dbReference type="ARBA" id="ARBA00022481"/>
    </source>
</evidence>
<evidence type="ECO:0000256" key="5">
    <source>
        <dbReference type="ARBA" id="ARBA00022691"/>
    </source>
</evidence>
<dbReference type="InterPro" id="IPR050161">
    <property type="entry name" value="Siro_Cobalamin_biosynth"/>
</dbReference>
<dbReference type="CDD" id="cd11642">
    <property type="entry name" value="SUMT"/>
    <property type="match status" value="1"/>
</dbReference>
<dbReference type="GO" id="GO:0019354">
    <property type="term" value="P:siroheme biosynthetic process"/>
    <property type="evidence" value="ECO:0007669"/>
    <property type="project" value="InterPro"/>
</dbReference>
<comment type="caution">
    <text evidence="15">The sequence shown here is derived from an EMBL/GenBank/DDBJ whole genome shotgun (WGS) entry which is preliminary data.</text>
</comment>
<feature type="compositionally biased region" description="Polar residues" evidence="11">
    <location>
        <begin position="230"/>
        <end position="243"/>
    </location>
</feature>
<keyword evidence="4 10" id="KW-0808">Transferase</keyword>
<dbReference type="InterPro" id="IPR000878">
    <property type="entry name" value="4pyrrol_Mease"/>
</dbReference>
<evidence type="ECO:0000256" key="4">
    <source>
        <dbReference type="ARBA" id="ARBA00022679"/>
    </source>
</evidence>
<evidence type="ECO:0000256" key="9">
    <source>
        <dbReference type="ARBA" id="ARBA00035662"/>
    </source>
</evidence>
<dbReference type="Pfam" id="PF13241">
    <property type="entry name" value="NAD_binding_7"/>
    <property type="match status" value="1"/>
</dbReference>
<keyword evidence="3 10" id="KW-0489">Methyltransferase</keyword>
<feature type="region of interest" description="Disordered" evidence="11">
    <location>
        <begin position="291"/>
        <end position="314"/>
    </location>
</feature>
<dbReference type="Gene3D" id="3.40.1010.10">
    <property type="entry name" value="Cobalt-precorrin-4 Transmethylase, Domain 1"/>
    <property type="match status" value="1"/>
</dbReference>
<comment type="similarity">
    <text evidence="9">In the N-terminal section; belongs to the precorrin methyltransferase family.</text>
</comment>
<evidence type="ECO:0000256" key="3">
    <source>
        <dbReference type="ARBA" id="ARBA00022603"/>
    </source>
</evidence>
<dbReference type="Pfam" id="PF14823">
    <property type="entry name" value="Sirohm_synth_C"/>
    <property type="match status" value="1"/>
</dbReference>
<dbReference type="SUPFAM" id="SSF51735">
    <property type="entry name" value="NAD(P)-binding Rossmann-fold domains"/>
    <property type="match status" value="1"/>
</dbReference>
<feature type="region of interest" description="Disordered" evidence="11">
    <location>
        <begin position="215"/>
        <end position="253"/>
    </location>
</feature>
<evidence type="ECO:0000313" key="16">
    <source>
        <dbReference type="Proteomes" id="UP000186601"/>
    </source>
</evidence>
<evidence type="ECO:0000256" key="11">
    <source>
        <dbReference type="SAM" id="MobiDB-lite"/>
    </source>
</evidence>
<dbReference type="FunFam" id="3.40.1010.10:FF:000006">
    <property type="entry name" value="Siroheme synthase, putative"/>
    <property type="match status" value="1"/>
</dbReference>
<dbReference type="InterPro" id="IPR003043">
    <property type="entry name" value="Uropor_MeTrfase_CS"/>
</dbReference>
<dbReference type="GO" id="GO:0004851">
    <property type="term" value="F:uroporphyrin-III C-methyltransferase activity"/>
    <property type="evidence" value="ECO:0007669"/>
    <property type="project" value="TreeGrafter"/>
</dbReference>
<keyword evidence="7" id="KW-0520">NAD</keyword>
<keyword evidence="5" id="KW-0949">S-adenosyl-L-methionine</keyword>
<keyword evidence="6" id="KW-0560">Oxidoreductase</keyword>
<dbReference type="PANTHER" id="PTHR45790">
    <property type="entry name" value="SIROHEME SYNTHASE-RELATED"/>
    <property type="match status" value="1"/>
</dbReference>
<keyword evidence="2" id="KW-0488">Methylation</keyword>
<dbReference type="PROSITE" id="PS00840">
    <property type="entry name" value="SUMT_2"/>
    <property type="match status" value="1"/>
</dbReference>
<dbReference type="OrthoDB" id="508204at2759"/>
<dbReference type="InterPro" id="IPR028281">
    <property type="entry name" value="Sirohaem_synthase_central"/>
</dbReference>
<dbReference type="InterPro" id="IPR014776">
    <property type="entry name" value="4pyrrole_Mease_sub2"/>
</dbReference>
<feature type="domain" description="Tetrapyrrole methylase" evidence="12">
    <location>
        <begin position="330"/>
        <end position="549"/>
    </location>
</feature>
<evidence type="ECO:0000259" key="12">
    <source>
        <dbReference type="Pfam" id="PF00590"/>
    </source>
</evidence>
<accession>A0A2R6NE70</accession>
<evidence type="ECO:0000256" key="10">
    <source>
        <dbReference type="RuleBase" id="RU003960"/>
    </source>
</evidence>
<keyword evidence="8" id="KW-0627">Porphyrin biosynthesis</keyword>
<dbReference type="Gene3D" id="3.40.50.720">
    <property type="entry name" value="NAD(P)-binding Rossmann-like Domain"/>
    <property type="match status" value="1"/>
</dbReference>
<keyword evidence="16" id="KW-1185">Reference proteome</keyword>
<sequence>MAAFPSPTSGASLILSFRLHHKTVVVVGSNPLAASRAFSALEANSSVVIIAKGGLEGACQELKWRAEQNQLTILDFESLPGPSLQTNIDQDAGALEAYLSTISSVSFVVVTDTLMNGDHRRSFASAANLAQICRSRNIPINVTDYPDLCDFSFTSTHRFLDPNDNTSTSLQIGITTNGQGCRLAGRLRREIVTKLPRDVGGAVARVGKLRTLAKASKTTIPETDAELNEEGSTPTPNQPVAQRSSDETAEESARRRMKWVAQVSEYWPISRLAKMTENEMANILDGQGGLSSVSVHGKRTSASVHHHPGDSEVNSLHELSLSPTIPPGRILLVGSGPGHPSLLTVATHAALTKHADLVLSDKLVPAAVLALIPANVEVQIARKFPGNADGAQNELMEAAVEAARRGLTVVRLKQGDPTVYGRAGEEVLYFRAHGFEPVVIPGVSSVLAGPTFAGIPVTQRGAAESFIVCTGVGRQGKEVKLPGYERSRTLVVLMGVARLPQLLDTLHSTLDSVSSRRGGAPYPTNTPIALIERASMPDQRVIFSTLHDITAALDSVGEQRPPGMLVIGWSVLSLWDKGDMSVLDESAEERDEERVKAWLGGAKWRVLDGLELGWEGL</sequence>
<comment type="similarity">
    <text evidence="10">Belongs to the precorrin methyltransferase family.</text>
</comment>
<dbReference type="EC" id="1.3.1.76" evidence="1"/>
<dbReference type="STRING" id="98765.A0A2R6NE70"/>
<gene>
    <name evidence="15" type="ORF">PHLCEN_2v13491</name>
</gene>
<dbReference type="PANTHER" id="PTHR45790:SF6">
    <property type="entry name" value="UROPORPHYRINOGEN-III C-METHYLTRANSFERASE"/>
    <property type="match status" value="1"/>
</dbReference>
<evidence type="ECO:0000259" key="13">
    <source>
        <dbReference type="Pfam" id="PF14823"/>
    </source>
</evidence>
<dbReference type="InterPro" id="IPR036291">
    <property type="entry name" value="NAD(P)-bd_dom_sf"/>
</dbReference>